<feature type="transmembrane region" description="Helical" evidence="2">
    <location>
        <begin position="12"/>
        <end position="30"/>
    </location>
</feature>
<dbReference type="Proteomes" id="UP000075225">
    <property type="component" value="Unassembled WGS sequence"/>
</dbReference>
<dbReference type="GO" id="GO:0042500">
    <property type="term" value="F:aspartic endopeptidase activity, intramembrane cleaving"/>
    <property type="evidence" value="ECO:0007669"/>
    <property type="project" value="InterPro"/>
</dbReference>
<keyword evidence="2" id="KW-0472">Membrane</keyword>
<name>A0A151HET7_TOXGO</name>
<dbReference type="VEuPathDB" id="ToxoDB:TGPRC2_237150C"/>
<feature type="compositionally biased region" description="Basic and acidic residues" evidence="1">
    <location>
        <begin position="53"/>
        <end position="62"/>
    </location>
</feature>
<gene>
    <name evidence="3" type="ORF">TGPRC2_237150C</name>
</gene>
<comment type="caution">
    <text evidence="3">The sequence shown here is derived from an EMBL/GenBank/DDBJ whole genome shotgun (WGS) entry which is preliminary data.</text>
</comment>
<evidence type="ECO:0000256" key="2">
    <source>
        <dbReference type="SAM" id="Phobius"/>
    </source>
</evidence>
<feature type="region of interest" description="Disordered" evidence="1">
    <location>
        <begin position="41"/>
        <end position="62"/>
    </location>
</feature>
<accession>A0A151HET7</accession>
<dbReference type="AlphaFoldDB" id="A0A151HET7"/>
<keyword evidence="2" id="KW-1133">Transmembrane helix</keyword>
<reference evidence="4" key="1">
    <citation type="submission" date="2016-03" db="EMBL/GenBank/DDBJ databases">
        <authorList>
            <person name="Sibley D."/>
            <person name="Venepally P."/>
            <person name="Karamycheva S."/>
            <person name="Hadjithomas M."/>
            <person name="Khan A."/>
            <person name="Brunk B."/>
            <person name="Roos D."/>
            <person name="Caler E."/>
            <person name="Lorenzi H."/>
        </authorList>
    </citation>
    <scope>NUCLEOTIDE SEQUENCE [LARGE SCALE GENOMIC DNA]</scope>
    <source>
        <strain evidence="4">TgCatPRC2</strain>
    </source>
</reference>
<feature type="compositionally biased region" description="Acidic residues" evidence="1">
    <location>
        <begin position="41"/>
        <end position="52"/>
    </location>
</feature>
<dbReference type="EMBL" id="AHZP02001287">
    <property type="protein sequence ID" value="KYK67851.1"/>
    <property type="molecule type" value="Genomic_DNA"/>
</dbReference>
<dbReference type="InterPro" id="IPR007369">
    <property type="entry name" value="Peptidase_A22B_SPP"/>
</dbReference>
<organism evidence="3 4">
    <name type="scientific">Toxoplasma gondii TgCatPRC2</name>
    <dbReference type="NCBI Taxonomy" id="1130821"/>
    <lineage>
        <taxon>Eukaryota</taxon>
        <taxon>Sar</taxon>
        <taxon>Alveolata</taxon>
        <taxon>Apicomplexa</taxon>
        <taxon>Conoidasida</taxon>
        <taxon>Coccidia</taxon>
        <taxon>Eucoccidiorida</taxon>
        <taxon>Eimeriorina</taxon>
        <taxon>Sarcocystidae</taxon>
        <taxon>Toxoplasma</taxon>
    </lineage>
</organism>
<sequence length="62" mass="7112">MLVFQHPQPALLYIVPFCLFSLFGAAALNGQVKEVLAYREDEEEKPAEVEGESEMKEEKKRK</sequence>
<proteinExistence type="predicted"/>
<dbReference type="GO" id="GO:0016020">
    <property type="term" value="C:membrane"/>
    <property type="evidence" value="ECO:0007669"/>
    <property type="project" value="InterPro"/>
</dbReference>
<protein>
    <submittedName>
        <fullName evidence="3">Putative minor histocompatibility antigen h13</fullName>
    </submittedName>
</protein>
<dbReference type="Pfam" id="PF04258">
    <property type="entry name" value="Peptidase_A22B"/>
    <property type="match status" value="1"/>
</dbReference>
<keyword evidence="2" id="KW-0812">Transmembrane</keyword>
<evidence type="ECO:0000313" key="3">
    <source>
        <dbReference type="EMBL" id="KYK67851.1"/>
    </source>
</evidence>
<evidence type="ECO:0000256" key="1">
    <source>
        <dbReference type="SAM" id="MobiDB-lite"/>
    </source>
</evidence>
<evidence type="ECO:0000313" key="4">
    <source>
        <dbReference type="Proteomes" id="UP000075225"/>
    </source>
</evidence>